<dbReference type="STRING" id="1133569.FD21_GL000208"/>
<dbReference type="EMBL" id="AYYX01000011">
    <property type="protein sequence ID" value="KRM89159.1"/>
    <property type="molecule type" value="Genomic_DNA"/>
</dbReference>
<dbReference type="eggNOG" id="COG3758">
    <property type="taxonomic scope" value="Bacteria"/>
</dbReference>
<dbReference type="Pfam" id="PF05962">
    <property type="entry name" value="HutD"/>
    <property type="match status" value="1"/>
</dbReference>
<organism evidence="1 2">
    <name type="scientific">Liquorilactobacillus vini DSM 20605</name>
    <dbReference type="NCBI Taxonomy" id="1133569"/>
    <lineage>
        <taxon>Bacteria</taxon>
        <taxon>Bacillati</taxon>
        <taxon>Bacillota</taxon>
        <taxon>Bacilli</taxon>
        <taxon>Lactobacillales</taxon>
        <taxon>Lactobacillaceae</taxon>
        <taxon>Liquorilactobacillus</taxon>
    </lineage>
</organism>
<dbReference type="RefSeq" id="WP_010579640.1">
    <property type="nucleotide sequence ID" value="NZ_AHYZ01000026.1"/>
</dbReference>
<protein>
    <recommendedName>
        <fullName evidence="3">HutD-family protein</fullName>
    </recommendedName>
</protein>
<dbReference type="PANTHER" id="PTHR37943">
    <property type="entry name" value="PROTEIN VES"/>
    <property type="match status" value="1"/>
</dbReference>
<evidence type="ECO:0000313" key="2">
    <source>
        <dbReference type="Proteomes" id="UP000051576"/>
    </source>
</evidence>
<dbReference type="Gene3D" id="2.60.120.10">
    <property type="entry name" value="Jelly Rolls"/>
    <property type="match status" value="1"/>
</dbReference>
<evidence type="ECO:0008006" key="3">
    <source>
        <dbReference type="Google" id="ProtNLM"/>
    </source>
</evidence>
<dbReference type="AlphaFoldDB" id="A0A0R2CC61"/>
<comment type="caution">
    <text evidence="1">The sequence shown here is derived from an EMBL/GenBank/DDBJ whole genome shotgun (WGS) entry which is preliminary data.</text>
</comment>
<reference evidence="1 2" key="1">
    <citation type="journal article" date="2015" name="Genome Announc.">
        <title>Expanding the biotechnology potential of lactobacilli through comparative genomics of 213 strains and associated genera.</title>
        <authorList>
            <person name="Sun Z."/>
            <person name="Harris H.M."/>
            <person name="McCann A."/>
            <person name="Guo C."/>
            <person name="Argimon S."/>
            <person name="Zhang W."/>
            <person name="Yang X."/>
            <person name="Jeffery I.B."/>
            <person name="Cooney J.C."/>
            <person name="Kagawa T.F."/>
            <person name="Liu W."/>
            <person name="Song Y."/>
            <person name="Salvetti E."/>
            <person name="Wrobel A."/>
            <person name="Rasinkangas P."/>
            <person name="Parkhill J."/>
            <person name="Rea M.C."/>
            <person name="O'Sullivan O."/>
            <person name="Ritari J."/>
            <person name="Douillard F.P."/>
            <person name="Paul Ross R."/>
            <person name="Yang R."/>
            <person name="Briner A.E."/>
            <person name="Felis G.E."/>
            <person name="de Vos W.M."/>
            <person name="Barrangou R."/>
            <person name="Klaenhammer T.R."/>
            <person name="Caufield P.W."/>
            <person name="Cui Y."/>
            <person name="Zhang H."/>
            <person name="O'Toole P.W."/>
        </authorList>
    </citation>
    <scope>NUCLEOTIDE SEQUENCE [LARGE SCALE GENOMIC DNA]</scope>
    <source>
        <strain evidence="1 2">DSM 20605</strain>
    </source>
</reference>
<dbReference type="Proteomes" id="UP000051576">
    <property type="component" value="Unassembled WGS sequence"/>
</dbReference>
<dbReference type="PATRIC" id="fig|1133569.4.peg.216"/>
<gene>
    <name evidence="1" type="ORF">FD21_GL000208</name>
</gene>
<dbReference type="InterPro" id="IPR010282">
    <property type="entry name" value="Uncharacterised_HutD/Ves"/>
</dbReference>
<accession>A0A0R2CC61</accession>
<sequence>MAKIILRKHNSYVGKSWLGGKTTEVYLYPEEGDYQQRNFEFRFSYATIEIEKSTFSNLNGFKRILIPTKDDIILINNFQSFKIKKNQPYYFNGSDQVKSLGVSEDLNLIYHPKWQAELTISNLPEKLKFNNEIVGVFALKGNFKVSLSNHQFQLGEKDCLIIQNFDHQKLQLKVDNKELNGQAAIFCLKRDDSFESEGN</sequence>
<keyword evidence="2" id="KW-1185">Reference proteome</keyword>
<dbReference type="SUPFAM" id="SSF51182">
    <property type="entry name" value="RmlC-like cupins"/>
    <property type="match status" value="1"/>
</dbReference>
<dbReference type="InterPro" id="IPR011051">
    <property type="entry name" value="RmlC_Cupin_sf"/>
</dbReference>
<evidence type="ECO:0000313" key="1">
    <source>
        <dbReference type="EMBL" id="KRM89159.1"/>
    </source>
</evidence>
<name>A0A0R2CC61_9LACO</name>
<proteinExistence type="predicted"/>
<dbReference type="OrthoDB" id="9786443at2"/>
<dbReference type="PANTHER" id="PTHR37943:SF1">
    <property type="entry name" value="PROTEIN VES"/>
    <property type="match status" value="1"/>
</dbReference>
<dbReference type="InterPro" id="IPR014710">
    <property type="entry name" value="RmlC-like_jellyroll"/>
</dbReference>